<name>A0A1Z5JKK4_FISSO</name>
<dbReference type="GO" id="GO:0005634">
    <property type="term" value="C:nucleus"/>
    <property type="evidence" value="ECO:0007669"/>
    <property type="project" value="TreeGrafter"/>
</dbReference>
<protein>
    <recommendedName>
        <fullName evidence="1">Protein kinase domain-containing protein</fullName>
    </recommendedName>
</protein>
<dbReference type="PANTHER" id="PTHR44167">
    <property type="entry name" value="OVARIAN-SPECIFIC SERINE/THREONINE-PROTEIN KINASE LOK-RELATED"/>
    <property type="match status" value="1"/>
</dbReference>
<dbReference type="InterPro" id="IPR011009">
    <property type="entry name" value="Kinase-like_dom_sf"/>
</dbReference>
<reference evidence="2 3" key="1">
    <citation type="journal article" date="2015" name="Plant Cell">
        <title>Oil accumulation by the oleaginous diatom Fistulifera solaris as revealed by the genome and transcriptome.</title>
        <authorList>
            <person name="Tanaka T."/>
            <person name="Maeda Y."/>
            <person name="Veluchamy A."/>
            <person name="Tanaka M."/>
            <person name="Abida H."/>
            <person name="Marechal E."/>
            <person name="Bowler C."/>
            <person name="Muto M."/>
            <person name="Sunaga Y."/>
            <person name="Tanaka M."/>
            <person name="Yoshino T."/>
            <person name="Taniguchi T."/>
            <person name="Fukuda Y."/>
            <person name="Nemoto M."/>
            <person name="Matsumoto M."/>
            <person name="Wong P.S."/>
            <person name="Aburatani S."/>
            <person name="Fujibuchi W."/>
        </authorList>
    </citation>
    <scope>NUCLEOTIDE SEQUENCE [LARGE SCALE GENOMIC DNA]</scope>
    <source>
        <strain evidence="2 3">JPCC DA0580</strain>
    </source>
</reference>
<proteinExistence type="predicted"/>
<evidence type="ECO:0000313" key="2">
    <source>
        <dbReference type="EMBL" id="GAX14545.1"/>
    </source>
</evidence>
<dbReference type="PANTHER" id="PTHR44167:SF24">
    <property type="entry name" value="SERINE_THREONINE-PROTEIN KINASE CHK2"/>
    <property type="match status" value="1"/>
</dbReference>
<gene>
    <name evidence="2" type="ORF">FisN_6Lh324</name>
</gene>
<dbReference type="SMART" id="SM00220">
    <property type="entry name" value="S_TKc"/>
    <property type="match status" value="1"/>
</dbReference>
<dbReference type="Proteomes" id="UP000198406">
    <property type="component" value="Unassembled WGS sequence"/>
</dbReference>
<organism evidence="2 3">
    <name type="scientific">Fistulifera solaris</name>
    <name type="common">Oleaginous diatom</name>
    <dbReference type="NCBI Taxonomy" id="1519565"/>
    <lineage>
        <taxon>Eukaryota</taxon>
        <taxon>Sar</taxon>
        <taxon>Stramenopiles</taxon>
        <taxon>Ochrophyta</taxon>
        <taxon>Bacillariophyta</taxon>
        <taxon>Bacillariophyceae</taxon>
        <taxon>Bacillariophycidae</taxon>
        <taxon>Naviculales</taxon>
        <taxon>Naviculaceae</taxon>
        <taxon>Fistulifera</taxon>
    </lineage>
</organism>
<dbReference type="InterPro" id="IPR000719">
    <property type="entry name" value="Prot_kinase_dom"/>
</dbReference>
<dbReference type="EMBL" id="BDSP01000081">
    <property type="protein sequence ID" value="GAX14545.1"/>
    <property type="molecule type" value="Genomic_DNA"/>
</dbReference>
<dbReference type="GO" id="GO:0004674">
    <property type="term" value="F:protein serine/threonine kinase activity"/>
    <property type="evidence" value="ECO:0007669"/>
    <property type="project" value="TreeGrafter"/>
</dbReference>
<comment type="caution">
    <text evidence="2">The sequence shown here is derived from an EMBL/GenBank/DDBJ whole genome shotgun (WGS) entry which is preliminary data.</text>
</comment>
<dbReference type="Gene3D" id="1.10.510.10">
    <property type="entry name" value="Transferase(Phosphotransferase) domain 1"/>
    <property type="match status" value="1"/>
</dbReference>
<dbReference type="OrthoDB" id="4062651at2759"/>
<evidence type="ECO:0000313" key="3">
    <source>
        <dbReference type="Proteomes" id="UP000198406"/>
    </source>
</evidence>
<evidence type="ECO:0000259" key="1">
    <source>
        <dbReference type="PROSITE" id="PS50011"/>
    </source>
</evidence>
<dbReference type="Pfam" id="PF00069">
    <property type="entry name" value="Pkinase"/>
    <property type="match status" value="1"/>
</dbReference>
<dbReference type="GO" id="GO:0044773">
    <property type="term" value="P:mitotic DNA damage checkpoint signaling"/>
    <property type="evidence" value="ECO:0007669"/>
    <property type="project" value="TreeGrafter"/>
</dbReference>
<accession>A0A1Z5JKK4</accession>
<keyword evidence="3" id="KW-1185">Reference proteome</keyword>
<sequence length="370" mass="41573">MTSLAPPPFPTPVYLSARRITGYVLTEIPRDEQAMAPPTLERRTSVAGNILLLEDQGETTRAYSLQRKIKDSSMHSSVRVGFELNLLPEVGPAMYELVPDGQCDRLENDDNERKYKMVSVKVFSLQEESNEETTNEVAALQWITSSGKESHHLQGPVVVGKDATHIYMITPYHKEESLFDYCGRMGRLREDQARCFFRHILQGLEELKNLEVCHRGLDLDSILLKGATCTFSNFEHALRIPVSDGQTAVIRSQEPHGKNPQNVAPELLKSEPFDGNAVDLWSAGVILFQMLLGCIALFDAPIAEDSKYDEICIRSDLKGALQRWMPNDQHPLSAEAIDLLKGMLKADPHKRLTLPGVQNHPWVMADNKRT</sequence>
<feature type="domain" description="Protein kinase" evidence="1">
    <location>
        <begin position="84"/>
        <end position="363"/>
    </location>
</feature>
<dbReference type="SUPFAM" id="SSF56112">
    <property type="entry name" value="Protein kinase-like (PK-like)"/>
    <property type="match status" value="1"/>
</dbReference>
<dbReference type="AlphaFoldDB" id="A0A1Z5JKK4"/>
<dbReference type="GO" id="GO:0005524">
    <property type="term" value="F:ATP binding"/>
    <property type="evidence" value="ECO:0007669"/>
    <property type="project" value="InterPro"/>
</dbReference>
<dbReference type="PROSITE" id="PS50011">
    <property type="entry name" value="PROTEIN_KINASE_DOM"/>
    <property type="match status" value="1"/>
</dbReference>
<dbReference type="InParanoid" id="A0A1Z5JKK4"/>